<accession>A0A1H0HTW4</accession>
<evidence type="ECO:0000256" key="1">
    <source>
        <dbReference type="ARBA" id="ARBA00023015"/>
    </source>
</evidence>
<dbReference type="OrthoDB" id="7904253at2"/>
<dbReference type="InterPro" id="IPR050204">
    <property type="entry name" value="AraC_XylS_family_regulators"/>
</dbReference>
<keyword evidence="3" id="KW-0804">Transcription</keyword>
<dbReference type="Pfam" id="PF12833">
    <property type="entry name" value="HTH_18"/>
    <property type="match status" value="1"/>
</dbReference>
<organism evidence="5 6">
    <name type="scientific">Methylobacterium phyllostachyos</name>
    <dbReference type="NCBI Taxonomy" id="582672"/>
    <lineage>
        <taxon>Bacteria</taxon>
        <taxon>Pseudomonadati</taxon>
        <taxon>Pseudomonadota</taxon>
        <taxon>Alphaproteobacteria</taxon>
        <taxon>Hyphomicrobiales</taxon>
        <taxon>Methylobacteriaceae</taxon>
        <taxon>Methylobacterium</taxon>
    </lineage>
</organism>
<dbReference type="GO" id="GO:0003700">
    <property type="term" value="F:DNA-binding transcription factor activity"/>
    <property type="evidence" value="ECO:0007669"/>
    <property type="project" value="InterPro"/>
</dbReference>
<evidence type="ECO:0000313" key="5">
    <source>
        <dbReference type="EMBL" id="SDO22559.1"/>
    </source>
</evidence>
<dbReference type="RefSeq" id="WP_091720509.1">
    <property type="nucleotide sequence ID" value="NZ_FNHS01000017.1"/>
</dbReference>
<protein>
    <submittedName>
        <fullName evidence="5">AraC-type DNA-binding protein</fullName>
    </submittedName>
</protein>
<proteinExistence type="predicted"/>
<dbReference type="Gene3D" id="1.10.10.60">
    <property type="entry name" value="Homeodomain-like"/>
    <property type="match status" value="1"/>
</dbReference>
<dbReference type="InterPro" id="IPR018062">
    <property type="entry name" value="HTH_AraC-typ_CS"/>
</dbReference>
<dbReference type="AlphaFoldDB" id="A0A1H0HTW4"/>
<dbReference type="InterPro" id="IPR009057">
    <property type="entry name" value="Homeodomain-like_sf"/>
</dbReference>
<feature type="domain" description="HTH araC/xylS-type" evidence="4">
    <location>
        <begin position="209"/>
        <end position="308"/>
    </location>
</feature>
<keyword evidence="1" id="KW-0805">Transcription regulation</keyword>
<dbReference type="STRING" id="582672.SAMN05216360_11712"/>
<dbReference type="SUPFAM" id="SSF46689">
    <property type="entry name" value="Homeodomain-like"/>
    <property type="match status" value="1"/>
</dbReference>
<evidence type="ECO:0000313" key="6">
    <source>
        <dbReference type="Proteomes" id="UP000198704"/>
    </source>
</evidence>
<gene>
    <name evidence="5" type="ORF">SAMN05216360_11712</name>
</gene>
<dbReference type="Proteomes" id="UP000198704">
    <property type="component" value="Unassembled WGS sequence"/>
</dbReference>
<dbReference type="SMART" id="SM00342">
    <property type="entry name" value="HTH_ARAC"/>
    <property type="match status" value="1"/>
</dbReference>
<dbReference type="PROSITE" id="PS01124">
    <property type="entry name" value="HTH_ARAC_FAMILY_2"/>
    <property type="match status" value="1"/>
</dbReference>
<evidence type="ECO:0000256" key="3">
    <source>
        <dbReference type="ARBA" id="ARBA00023163"/>
    </source>
</evidence>
<dbReference type="PROSITE" id="PS00041">
    <property type="entry name" value="HTH_ARAC_FAMILY_1"/>
    <property type="match status" value="1"/>
</dbReference>
<dbReference type="PANTHER" id="PTHR46796:SF6">
    <property type="entry name" value="ARAC SUBFAMILY"/>
    <property type="match status" value="1"/>
</dbReference>
<name>A0A1H0HTW4_9HYPH</name>
<dbReference type="EMBL" id="FNHS01000017">
    <property type="protein sequence ID" value="SDO22559.1"/>
    <property type="molecule type" value="Genomic_DNA"/>
</dbReference>
<evidence type="ECO:0000259" key="4">
    <source>
        <dbReference type="PROSITE" id="PS01124"/>
    </source>
</evidence>
<dbReference type="GO" id="GO:0043565">
    <property type="term" value="F:sequence-specific DNA binding"/>
    <property type="evidence" value="ECO:0007669"/>
    <property type="project" value="InterPro"/>
</dbReference>
<reference evidence="6" key="1">
    <citation type="submission" date="2016-10" db="EMBL/GenBank/DDBJ databases">
        <authorList>
            <person name="Varghese N."/>
            <person name="Submissions S."/>
        </authorList>
    </citation>
    <scope>NUCLEOTIDE SEQUENCE [LARGE SCALE GENOMIC DNA]</scope>
    <source>
        <strain evidence="6">BL47</strain>
    </source>
</reference>
<keyword evidence="2 5" id="KW-0238">DNA-binding</keyword>
<dbReference type="InterPro" id="IPR018060">
    <property type="entry name" value="HTH_AraC"/>
</dbReference>
<sequence length="328" mass="36731">MIVDYQFQHISDDEKRRRAWIESLSSFFITTIEADAIVPPTAFHRYHHMNQLVFGEIDASAQTIERTPAMVAAQNLDHVVLRLYTSGRTNISVSGSPSEITQPSFVTFDLSQPILSETKGMTGLNLAIPRRLLEGRVGDVSAWHGQIVPSVSSPITKLLADHFANLVQSVRVATPAQASHVVSATIALCNAMFLSETDSAYNQAAVTGIAIRQFIEENLATIDAELLMARFALSRTPLYKLFDADGGVYTYIRERRLARAMQILTRSSSERRPPIRRLAFDCGFENEQVFSRAFRRKYGLNPSEVDAERRPDVATEHTSLLLSWMKDL</sequence>
<dbReference type="PANTHER" id="PTHR46796">
    <property type="entry name" value="HTH-TYPE TRANSCRIPTIONAL ACTIVATOR RHAS-RELATED"/>
    <property type="match status" value="1"/>
</dbReference>
<evidence type="ECO:0000256" key="2">
    <source>
        <dbReference type="ARBA" id="ARBA00023125"/>
    </source>
</evidence>
<keyword evidence="6" id="KW-1185">Reference proteome</keyword>